<sequence length="53" mass="6453">MEGRVLRYELCLIIRTVREERLQSIRKILTSKLNPVKLRIQYTEPFVMNFNEN</sequence>
<evidence type="ECO:0000313" key="3">
    <source>
        <dbReference type="WBParaSite" id="BTMF_0001453901-mRNA-1"/>
    </source>
</evidence>
<proteinExistence type="predicted"/>
<protein>
    <submittedName>
        <fullName evidence="3">Lrp/AsnC family transcriptional regulator</fullName>
    </submittedName>
</protein>
<reference evidence="3" key="1">
    <citation type="submission" date="2017-02" db="UniProtKB">
        <authorList>
            <consortium name="WormBaseParasite"/>
        </authorList>
    </citation>
    <scope>IDENTIFICATION</scope>
</reference>
<evidence type="ECO:0000313" key="1">
    <source>
        <dbReference type="EMBL" id="VDO42966.1"/>
    </source>
</evidence>
<reference evidence="1 2" key="2">
    <citation type="submission" date="2018-11" db="EMBL/GenBank/DDBJ databases">
        <authorList>
            <consortium name="Pathogen Informatics"/>
        </authorList>
    </citation>
    <scope>NUCLEOTIDE SEQUENCE [LARGE SCALE GENOMIC DNA]</scope>
</reference>
<accession>A0A0R3R3E9</accession>
<gene>
    <name evidence="1" type="ORF">BTMF_LOCUS12537</name>
</gene>
<name>A0A0R3R3E9_9BILA</name>
<dbReference type="EMBL" id="UZAG01019249">
    <property type="protein sequence ID" value="VDO42966.1"/>
    <property type="molecule type" value="Genomic_DNA"/>
</dbReference>
<organism evidence="3">
    <name type="scientific">Brugia timori</name>
    <dbReference type="NCBI Taxonomy" id="42155"/>
    <lineage>
        <taxon>Eukaryota</taxon>
        <taxon>Metazoa</taxon>
        <taxon>Ecdysozoa</taxon>
        <taxon>Nematoda</taxon>
        <taxon>Chromadorea</taxon>
        <taxon>Rhabditida</taxon>
        <taxon>Spirurina</taxon>
        <taxon>Spiruromorpha</taxon>
        <taxon>Filarioidea</taxon>
        <taxon>Onchocercidae</taxon>
        <taxon>Brugia</taxon>
    </lineage>
</organism>
<evidence type="ECO:0000313" key="2">
    <source>
        <dbReference type="Proteomes" id="UP000280834"/>
    </source>
</evidence>
<keyword evidence="2" id="KW-1185">Reference proteome</keyword>
<dbReference type="Proteomes" id="UP000280834">
    <property type="component" value="Unassembled WGS sequence"/>
</dbReference>
<dbReference type="AlphaFoldDB" id="A0A0R3R3E9"/>
<dbReference type="WBParaSite" id="BTMF_0001453901-mRNA-1">
    <property type="protein sequence ID" value="BTMF_0001453901-mRNA-1"/>
    <property type="gene ID" value="BTMF_0001453901"/>
</dbReference>